<keyword evidence="4" id="KW-1185">Reference proteome</keyword>
<evidence type="ECO:0000256" key="1">
    <source>
        <dbReference type="SAM" id="Phobius"/>
    </source>
</evidence>
<evidence type="ECO:0000313" key="4">
    <source>
        <dbReference type="Proteomes" id="UP000029392"/>
    </source>
</evidence>
<feature type="transmembrane region" description="Helical" evidence="1">
    <location>
        <begin position="308"/>
        <end position="326"/>
    </location>
</feature>
<accession>A0A091BCC4</accession>
<dbReference type="GO" id="GO:0016020">
    <property type="term" value="C:membrane"/>
    <property type="evidence" value="ECO:0007669"/>
    <property type="project" value="TreeGrafter"/>
</dbReference>
<dbReference type="GO" id="GO:0009103">
    <property type="term" value="P:lipopolysaccharide biosynthetic process"/>
    <property type="evidence" value="ECO:0007669"/>
    <property type="project" value="TreeGrafter"/>
</dbReference>
<keyword evidence="1" id="KW-0472">Membrane</keyword>
<dbReference type="Proteomes" id="UP000029392">
    <property type="component" value="Unassembled WGS sequence"/>
</dbReference>
<dbReference type="Pfam" id="PF01757">
    <property type="entry name" value="Acyl_transf_3"/>
    <property type="match status" value="1"/>
</dbReference>
<dbReference type="PANTHER" id="PTHR23028">
    <property type="entry name" value="ACETYLTRANSFERASE"/>
    <property type="match status" value="1"/>
</dbReference>
<dbReference type="GO" id="GO:0016747">
    <property type="term" value="F:acyltransferase activity, transferring groups other than amino-acyl groups"/>
    <property type="evidence" value="ECO:0007669"/>
    <property type="project" value="InterPro"/>
</dbReference>
<feature type="domain" description="Acyltransferase 3" evidence="2">
    <location>
        <begin position="32"/>
        <end position="358"/>
    </location>
</feature>
<feature type="transmembrane region" description="Helical" evidence="1">
    <location>
        <begin position="183"/>
        <end position="203"/>
    </location>
</feature>
<name>A0A091BCC4_9GAMM</name>
<dbReference type="eggNOG" id="COG1835">
    <property type="taxonomic scope" value="Bacteria"/>
</dbReference>
<feature type="transmembrane region" description="Helical" evidence="1">
    <location>
        <begin position="282"/>
        <end position="301"/>
    </location>
</feature>
<proteinExistence type="predicted"/>
<evidence type="ECO:0000313" key="3">
    <source>
        <dbReference type="EMBL" id="KFN49391.1"/>
    </source>
</evidence>
<feature type="transmembrane region" description="Helical" evidence="1">
    <location>
        <begin position="108"/>
        <end position="126"/>
    </location>
</feature>
<reference evidence="3 4" key="1">
    <citation type="submission" date="2013-09" db="EMBL/GenBank/DDBJ databases">
        <title>Genome sequencing of Arenimonas malthae.</title>
        <authorList>
            <person name="Chen F."/>
            <person name="Wang G."/>
        </authorList>
    </citation>
    <scope>NUCLEOTIDE SEQUENCE [LARGE SCALE GENOMIC DNA]</scope>
    <source>
        <strain evidence="3 4">CC-JY-1</strain>
    </source>
</reference>
<gene>
    <name evidence="3" type="ORF">N790_05275</name>
</gene>
<protein>
    <recommendedName>
        <fullName evidence="2">Acyltransferase 3 domain-containing protein</fullName>
    </recommendedName>
</protein>
<feature type="transmembrane region" description="Helical" evidence="1">
    <location>
        <begin position="346"/>
        <end position="364"/>
    </location>
</feature>
<feature type="transmembrane region" description="Helical" evidence="1">
    <location>
        <begin position="245"/>
        <end position="270"/>
    </location>
</feature>
<dbReference type="PANTHER" id="PTHR23028:SF53">
    <property type="entry name" value="ACYL_TRANSF_3 DOMAIN-CONTAINING PROTEIN"/>
    <property type="match status" value="1"/>
</dbReference>
<dbReference type="InterPro" id="IPR002656">
    <property type="entry name" value="Acyl_transf_3_dom"/>
</dbReference>
<dbReference type="InterPro" id="IPR050879">
    <property type="entry name" value="Acyltransferase_3"/>
</dbReference>
<dbReference type="RefSeq" id="WP_043801934.1">
    <property type="nucleotide sequence ID" value="NZ_AVCH01000123.1"/>
</dbReference>
<dbReference type="STRING" id="1384054.N790_05275"/>
<keyword evidence="1" id="KW-0812">Transmembrane</keyword>
<sequence length="377" mass="41732">MSSPFPDAPPTALARLAGLFLGRPRVRLDQVDSLDGLRGLAVLVVLASHLSNAGMGLVPGLSLSGTGKSGVYLFFVLSAFLLVRLLLRRTPAQFADARLWADYALRRVLRIWPLYLVVLLSAWWLTRSGHAGWHYQLDDAALWRHLALREGQSVLWSIPVEFVFYLVLPFVAWGLAFSMARAWPWWLEALGFVAALAAASWAWPPSTALENDVRLGPYLVIFLCGAFAARLDHRIRAAASPPSSRAWGIVGLVAIAALLLTVPVAWAALAGKPVDYGFNHRWFLFFGLAWSALLLAVLHGPRWLRRPFASAPARWVGVVSFSAYLWHMPVLDLLRAHGLATWPLPALWALLAALAVAGLSFLAFERPWRDLRFVRKG</sequence>
<organism evidence="3 4">
    <name type="scientific">Arenimonas malthae CC-JY-1</name>
    <dbReference type="NCBI Taxonomy" id="1384054"/>
    <lineage>
        <taxon>Bacteria</taxon>
        <taxon>Pseudomonadati</taxon>
        <taxon>Pseudomonadota</taxon>
        <taxon>Gammaproteobacteria</taxon>
        <taxon>Lysobacterales</taxon>
        <taxon>Lysobacteraceae</taxon>
        <taxon>Arenimonas</taxon>
    </lineage>
</organism>
<feature type="transmembrane region" description="Helical" evidence="1">
    <location>
        <begin position="154"/>
        <end position="176"/>
    </location>
</feature>
<dbReference type="OrthoDB" id="9767863at2"/>
<keyword evidence="1" id="KW-1133">Transmembrane helix</keyword>
<evidence type="ECO:0000259" key="2">
    <source>
        <dbReference type="Pfam" id="PF01757"/>
    </source>
</evidence>
<dbReference type="AlphaFoldDB" id="A0A091BCC4"/>
<dbReference type="EMBL" id="AVCH01000123">
    <property type="protein sequence ID" value="KFN49391.1"/>
    <property type="molecule type" value="Genomic_DNA"/>
</dbReference>
<comment type="caution">
    <text evidence="3">The sequence shown here is derived from an EMBL/GenBank/DDBJ whole genome shotgun (WGS) entry which is preliminary data.</text>
</comment>
<dbReference type="PATRIC" id="fig|1384054.3.peg.1043"/>
<feature type="transmembrane region" description="Helical" evidence="1">
    <location>
        <begin position="215"/>
        <end position="233"/>
    </location>
</feature>
<feature type="transmembrane region" description="Helical" evidence="1">
    <location>
        <begin position="70"/>
        <end position="87"/>
    </location>
</feature>